<evidence type="ECO:0000313" key="8">
    <source>
        <dbReference type="EMBL" id="KAH3670551.1"/>
    </source>
</evidence>
<proteinExistence type="predicted"/>
<evidence type="ECO:0000259" key="7">
    <source>
        <dbReference type="PROSITE" id="PS51469"/>
    </source>
</evidence>
<feature type="transmembrane region" description="Helical" evidence="6">
    <location>
        <begin position="94"/>
        <end position="114"/>
    </location>
</feature>
<feature type="compositionally biased region" description="Acidic residues" evidence="5">
    <location>
        <begin position="50"/>
        <end position="64"/>
    </location>
</feature>
<evidence type="ECO:0000256" key="5">
    <source>
        <dbReference type="SAM" id="MobiDB-lite"/>
    </source>
</evidence>
<dbReference type="Gene3D" id="2.60.120.260">
    <property type="entry name" value="Galactose-binding domain-like"/>
    <property type="match status" value="1"/>
</dbReference>
<name>A0A9P8T9Y8_9ASCO</name>
<dbReference type="Pfam" id="PF07738">
    <property type="entry name" value="Sad1_UNC"/>
    <property type="match status" value="1"/>
</dbReference>
<keyword evidence="3 6" id="KW-1133">Transmembrane helix</keyword>
<dbReference type="Proteomes" id="UP000769157">
    <property type="component" value="Unassembled WGS sequence"/>
</dbReference>
<evidence type="ECO:0000256" key="4">
    <source>
        <dbReference type="ARBA" id="ARBA00023136"/>
    </source>
</evidence>
<dbReference type="RefSeq" id="XP_046063976.1">
    <property type="nucleotide sequence ID" value="XM_046201787.1"/>
</dbReference>
<comment type="caution">
    <text evidence="8">The sequence shown here is derived from an EMBL/GenBank/DDBJ whole genome shotgun (WGS) entry which is preliminary data.</text>
</comment>
<reference evidence="8" key="1">
    <citation type="journal article" date="2021" name="Open Biol.">
        <title>Shared evolutionary footprints suggest mitochondrial oxidative damage underlies multiple complex I losses in fungi.</title>
        <authorList>
            <person name="Schikora-Tamarit M.A."/>
            <person name="Marcet-Houben M."/>
            <person name="Nosek J."/>
            <person name="Gabaldon T."/>
        </authorList>
    </citation>
    <scope>NUCLEOTIDE SEQUENCE</scope>
    <source>
        <strain evidence="8">CBS6075</strain>
    </source>
</reference>
<comment type="subcellular location">
    <subcellularLocation>
        <location evidence="1">Membrane</location>
    </subcellularLocation>
</comment>
<evidence type="ECO:0000256" key="2">
    <source>
        <dbReference type="ARBA" id="ARBA00022692"/>
    </source>
</evidence>
<keyword evidence="2 6" id="KW-0812">Transmembrane</keyword>
<keyword evidence="4 6" id="KW-0472">Membrane</keyword>
<sequence>MEIQDKLEEIASSFDWTGSDDESSLLERRDIEYLNREYFRRRDDSVPVESESDSDWVDDDRDESLDETIVESDDEDKTVIQDAEPPAFLKSRTIVYLIKTVPAIIVFLVLVVIAKLASNTSFYDTDADFGLLHHKVRGLEKKLGDINDKLAEISAGVESKDHKLVEVLGHEVRQLKSRQTGVEEDLKKSVEGIVVAYFQDSLDAKLEGLAEKKLQDLQSVIETRLDHLGVDQIKEKTSSEVLDKVNVHISSINSQLDALQSTGYSRQELDVAVPQLVQHELNQRLEPRIVGTANFASYDRGARVVKKYTTLPKLQRVRTKALDRVLHGWLDFIKRNVQGHKRALTGLNNVELTSQENSPSNALVDNSQFWQALVRDLPITYGVRLSEPIYLRQAGIYHPQTATTLECAPKRVSLLVEAANSRDTKLLKSKMAAHYNQDLVFSNLRGLAKVSEFVYQTGSRNRYQTFPLPRQVLAVLEEYPIKSVALVVEDNWGHPDVLALYGLKVFGITETEMKTTRLAPVADEIRNLGEDAIF</sequence>
<feature type="region of interest" description="Disordered" evidence="5">
    <location>
        <begin position="43"/>
        <end position="64"/>
    </location>
</feature>
<accession>A0A9P8T9Y8</accession>
<evidence type="ECO:0000256" key="3">
    <source>
        <dbReference type="ARBA" id="ARBA00022989"/>
    </source>
</evidence>
<dbReference type="EMBL" id="JAEUBE010000087">
    <property type="protein sequence ID" value="KAH3670551.1"/>
    <property type="molecule type" value="Genomic_DNA"/>
</dbReference>
<dbReference type="OrthoDB" id="3997571at2759"/>
<dbReference type="InterPro" id="IPR045119">
    <property type="entry name" value="SUN1-5"/>
</dbReference>
<evidence type="ECO:0000256" key="1">
    <source>
        <dbReference type="ARBA" id="ARBA00004370"/>
    </source>
</evidence>
<protein>
    <recommendedName>
        <fullName evidence="7">SUN domain-containing protein</fullName>
    </recommendedName>
</protein>
<evidence type="ECO:0000313" key="9">
    <source>
        <dbReference type="Proteomes" id="UP000769157"/>
    </source>
</evidence>
<dbReference type="PANTHER" id="PTHR12911:SF8">
    <property type="entry name" value="KLAROID PROTEIN-RELATED"/>
    <property type="match status" value="1"/>
</dbReference>
<dbReference type="InterPro" id="IPR012919">
    <property type="entry name" value="SUN_dom"/>
</dbReference>
<dbReference type="PROSITE" id="PS51469">
    <property type="entry name" value="SUN"/>
    <property type="match status" value="1"/>
</dbReference>
<gene>
    <name evidence="8" type="ORF">OGAPHI_001066</name>
</gene>
<dbReference type="AlphaFoldDB" id="A0A9P8T9Y8"/>
<feature type="domain" description="SUN" evidence="7">
    <location>
        <begin position="301"/>
        <end position="510"/>
    </location>
</feature>
<dbReference type="GeneID" id="70233034"/>
<evidence type="ECO:0000256" key="6">
    <source>
        <dbReference type="SAM" id="Phobius"/>
    </source>
</evidence>
<dbReference type="GO" id="GO:0043495">
    <property type="term" value="F:protein-membrane adaptor activity"/>
    <property type="evidence" value="ECO:0007669"/>
    <property type="project" value="TreeGrafter"/>
</dbReference>
<dbReference type="GO" id="GO:0034993">
    <property type="term" value="C:meiotic nuclear membrane microtubule tethering complex"/>
    <property type="evidence" value="ECO:0007669"/>
    <property type="project" value="TreeGrafter"/>
</dbReference>
<keyword evidence="9" id="KW-1185">Reference proteome</keyword>
<dbReference type="PANTHER" id="PTHR12911">
    <property type="entry name" value="SAD1/UNC-84-LIKE PROTEIN-RELATED"/>
    <property type="match status" value="1"/>
</dbReference>
<reference evidence="8" key="2">
    <citation type="submission" date="2021-01" db="EMBL/GenBank/DDBJ databases">
        <authorList>
            <person name="Schikora-Tamarit M.A."/>
        </authorList>
    </citation>
    <scope>NUCLEOTIDE SEQUENCE</scope>
    <source>
        <strain evidence="8">CBS6075</strain>
    </source>
</reference>
<organism evidence="8 9">
    <name type="scientific">Ogataea philodendri</name>
    <dbReference type="NCBI Taxonomy" id="1378263"/>
    <lineage>
        <taxon>Eukaryota</taxon>
        <taxon>Fungi</taxon>
        <taxon>Dikarya</taxon>
        <taxon>Ascomycota</taxon>
        <taxon>Saccharomycotina</taxon>
        <taxon>Pichiomycetes</taxon>
        <taxon>Pichiales</taxon>
        <taxon>Pichiaceae</taxon>
        <taxon>Ogataea</taxon>
    </lineage>
</organism>